<dbReference type="EMBL" id="JAHHHD010000020">
    <property type="protein sequence ID" value="MBW4660415.1"/>
    <property type="molecule type" value="Genomic_DNA"/>
</dbReference>
<dbReference type="InterPro" id="IPR027275">
    <property type="entry name" value="PRC-brl_dom"/>
</dbReference>
<dbReference type="AlphaFoldDB" id="A0A951QDC8"/>
<reference evidence="3" key="2">
    <citation type="journal article" date="2022" name="Microbiol. Resour. Announc.">
        <title>Metagenome Sequencing to Explore Phylogenomics of Terrestrial Cyanobacteria.</title>
        <authorList>
            <person name="Ward R.D."/>
            <person name="Stajich J.E."/>
            <person name="Johansen J.R."/>
            <person name="Huntemann M."/>
            <person name="Clum A."/>
            <person name="Foster B."/>
            <person name="Foster B."/>
            <person name="Roux S."/>
            <person name="Palaniappan K."/>
            <person name="Varghese N."/>
            <person name="Mukherjee S."/>
            <person name="Reddy T.B.K."/>
            <person name="Daum C."/>
            <person name="Copeland A."/>
            <person name="Chen I.A."/>
            <person name="Ivanova N.N."/>
            <person name="Kyrpides N.C."/>
            <person name="Shapiro N."/>
            <person name="Eloe-Fadrosh E.A."/>
            <person name="Pietrasiak N."/>
        </authorList>
    </citation>
    <scope>NUCLEOTIDE SEQUENCE</scope>
    <source>
        <strain evidence="3">UHER 2000/2452</strain>
    </source>
</reference>
<dbReference type="Gene3D" id="2.30.30.240">
    <property type="entry name" value="PRC-barrel domain"/>
    <property type="match status" value="2"/>
</dbReference>
<dbReference type="Proteomes" id="UP000757435">
    <property type="component" value="Unassembled WGS sequence"/>
</dbReference>
<dbReference type="Pfam" id="PF05239">
    <property type="entry name" value="PRC"/>
    <property type="match status" value="2"/>
</dbReference>
<protein>
    <submittedName>
        <fullName evidence="3">PRC-barrel domain-containing protein</fullName>
    </submittedName>
</protein>
<dbReference type="InterPro" id="IPR011033">
    <property type="entry name" value="PRC_barrel-like_sf"/>
</dbReference>
<name>A0A951QDC8_9CYAN</name>
<feature type="domain" description="PRC-barrel" evidence="2">
    <location>
        <begin position="93"/>
        <end position="157"/>
    </location>
</feature>
<evidence type="ECO:0000313" key="3">
    <source>
        <dbReference type="EMBL" id="MBW4660415.1"/>
    </source>
</evidence>
<sequence>MRKGSDILGKAVVAYDKGESFCRVKDLVFDQDSNQLLALLVEEGGWFSDAQVIPFQSIQAIGLDAVIVPAESAVVRVSQLPEVKRILDRNNVLKGTHIMTTDGRDLGKMIDLYFDEHAGVIDGYEVSGGLFADAYSGRSYVPAPHTLKIGEDVAFVPSEVADLMEEQIGGIKGAMQTAGEKVQSAALTAGEKVQSAALTAGEKIQGAAQETGYKLQEAGRSAMVSATNLIIDPAEQKAFAIGRTAQDTVTATDGTVIVRAGQSITLLNAEWAEEKGALDLLYQAAGGDVRQRATERLQAGAQDAGVKIQGIADRAGNRFQEVRQDTTIAFTKAVISPTEQKEFAIGKISQWTVAATNGVVLVLGGQEITPAAAAYAEQSGLLDELYRAAGGRLHEHLALRADSAAAGYVVEQAKGRRVQQIVRTRSGLIVAAPGQIVTDIVIERAKLHHAERDLLNAVGLSTATAIRARANGTAAQFSGRFNATTQTTGAQLVDGTDQIKDGARSLWEQIKTTATSLQERSARTVEEQRIKGALGRPVTRVILDENDDVILNVGELTTHQAIDSARQAGVLDVLLSSIYTQSPQFSKAEMQAPEAGRAALTASAGDK</sequence>
<organism evidence="3 4">
    <name type="scientific">Drouetiella hepatica Uher 2000/2452</name>
    <dbReference type="NCBI Taxonomy" id="904376"/>
    <lineage>
        <taxon>Bacteria</taxon>
        <taxon>Bacillati</taxon>
        <taxon>Cyanobacteriota</taxon>
        <taxon>Cyanophyceae</taxon>
        <taxon>Oculatellales</taxon>
        <taxon>Oculatellaceae</taxon>
        <taxon>Drouetiella</taxon>
    </lineage>
</organism>
<evidence type="ECO:0000259" key="2">
    <source>
        <dbReference type="Pfam" id="PF05239"/>
    </source>
</evidence>
<reference evidence="3" key="1">
    <citation type="submission" date="2021-05" db="EMBL/GenBank/DDBJ databases">
        <authorList>
            <person name="Pietrasiak N."/>
            <person name="Ward R."/>
            <person name="Stajich J.E."/>
            <person name="Kurbessoian T."/>
        </authorList>
    </citation>
    <scope>NUCLEOTIDE SEQUENCE</scope>
    <source>
        <strain evidence="3">UHER 2000/2452</strain>
    </source>
</reference>
<gene>
    <name evidence="3" type="ORF">KME15_17215</name>
</gene>
<evidence type="ECO:0000256" key="1">
    <source>
        <dbReference type="SAM" id="MobiDB-lite"/>
    </source>
</evidence>
<evidence type="ECO:0000313" key="4">
    <source>
        <dbReference type="Proteomes" id="UP000757435"/>
    </source>
</evidence>
<feature type="domain" description="PRC-barrel" evidence="2">
    <location>
        <begin position="3"/>
        <end position="70"/>
    </location>
</feature>
<accession>A0A951QDC8</accession>
<proteinExistence type="predicted"/>
<dbReference type="SUPFAM" id="SSF50346">
    <property type="entry name" value="PRC-barrel domain"/>
    <property type="match status" value="2"/>
</dbReference>
<comment type="caution">
    <text evidence="3">The sequence shown here is derived from an EMBL/GenBank/DDBJ whole genome shotgun (WGS) entry which is preliminary data.</text>
</comment>
<feature type="region of interest" description="Disordered" evidence="1">
    <location>
        <begin position="588"/>
        <end position="607"/>
    </location>
</feature>